<evidence type="ECO:0000259" key="2">
    <source>
        <dbReference type="PROSITE" id="PS50943"/>
    </source>
</evidence>
<accession>A0A7M3UP18</accession>
<organism evidence="3">
    <name type="scientific">Pyramimonas orientalis virus</name>
    <name type="common">PoV01</name>
    <dbReference type="NCBI Taxonomy" id="455367"/>
    <lineage>
        <taxon>Viruses</taxon>
        <taxon>Varidnaviria</taxon>
        <taxon>Bamfordvirae</taxon>
        <taxon>Nucleocytoviricota</taxon>
        <taxon>Megaviricetes</taxon>
        <taxon>Imitervirales</taxon>
        <taxon>Allomimiviridae</taxon>
        <taxon>Heliosvirus</taxon>
        <taxon>Heliosvirus raunefjordenense</taxon>
    </lineage>
</organism>
<feature type="domain" description="HTH cro/C1-type" evidence="2">
    <location>
        <begin position="53"/>
        <end position="104"/>
    </location>
</feature>
<dbReference type="InterPro" id="IPR001387">
    <property type="entry name" value="Cro/C1-type_HTH"/>
</dbReference>
<dbReference type="GO" id="GO:0003677">
    <property type="term" value="F:DNA binding"/>
    <property type="evidence" value="ECO:0007669"/>
    <property type="project" value="UniProtKB-KW"/>
</dbReference>
<dbReference type="PANTHER" id="PTHR10245">
    <property type="entry name" value="ENDOTHELIAL DIFFERENTIATION-RELATED FACTOR 1 MULTIPROTEIN BRIDGING FACTOR 1"/>
    <property type="match status" value="1"/>
</dbReference>
<dbReference type="EMBL" id="MT663538">
    <property type="protein sequence ID" value="QOI90473.1"/>
    <property type="molecule type" value="Genomic_DNA"/>
</dbReference>
<name>A0A7M3UP18_POV01</name>
<dbReference type="Pfam" id="PF01381">
    <property type="entry name" value="HTH_3"/>
    <property type="match status" value="1"/>
</dbReference>
<evidence type="ECO:0000256" key="1">
    <source>
        <dbReference type="ARBA" id="ARBA00023125"/>
    </source>
</evidence>
<dbReference type="PANTHER" id="PTHR10245:SF15">
    <property type="entry name" value="ENDOTHELIAL DIFFERENTIATION-RELATED FACTOR 1"/>
    <property type="match status" value="1"/>
</dbReference>
<dbReference type="Gene3D" id="1.10.260.40">
    <property type="entry name" value="lambda repressor-like DNA-binding domains"/>
    <property type="match status" value="1"/>
</dbReference>
<dbReference type="PROSITE" id="PS50943">
    <property type="entry name" value="HTH_CROC1"/>
    <property type="match status" value="1"/>
</dbReference>
<organismHost>
    <name type="scientific">Pyramimonas plurioculata</name>
    <dbReference type="NCBI Taxonomy" id="36893"/>
</organismHost>
<gene>
    <name evidence="3" type="ORF">HWQ62_00337</name>
</gene>
<protein>
    <recommendedName>
        <fullName evidence="2">HTH cro/C1-type domain-containing protein</fullName>
    </recommendedName>
</protein>
<proteinExistence type="predicted"/>
<dbReference type="SUPFAM" id="SSF47413">
    <property type="entry name" value="lambda repressor-like DNA-binding domains"/>
    <property type="match status" value="1"/>
</dbReference>
<reference evidence="3" key="1">
    <citation type="submission" date="2020-06" db="EMBL/GenBank/DDBJ databases">
        <title>Lateral gene transfer of anion-conducting channel rhodopsins between green algae and giant viruses.</title>
        <authorList>
            <person name="Rozenberg A."/>
            <person name="Oppermann J."/>
            <person name="Wietek J."/>
            <person name="Fernandez Lahore R.G."/>
            <person name="Sandaa R.-A."/>
            <person name="Bratbak G."/>
            <person name="Hegemann P."/>
            <person name="Beja O."/>
        </authorList>
    </citation>
    <scope>NUCLEOTIDE SEQUENCE</scope>
    <source>
        <strain evidence="3">01B</strain>
    </source>
</reference>
<dbReference type="InterPro" id="IPR010982">
    <property type="entry name" value="Lambda_DNA-bd_dom_sf"/>
</dbReference>
<keyword evidence="1" id="KW-0238">DNA-binding</keyword>
<evidence type="ECO:0000313" key="3">
    <source>
        <dbReference type="EMBL" id="QOI90473.1"/>
    </source>
</evidence>
<sequence length="105" mass="12162">MSHQDFKEIVFSTKKPEPRAGSRIEISKLQKELLNDEDIPKLKTFGKENGKLLQSARLGKKLNQEQLGNQINERKNVINLYETGNVIPDNKILNKFRKILNVKFN</sequence>
<dbReference type="CDD" id="cd00093">
    <property type="entry name" value="HTH_XRE"/>
    <property type="match status" value="1"/>
</dbReference>